<protein>
    <recommendedName>
        <fullName evidence="2">Tudor domain-containing protein</fullName>
    </recommendedName>
</protein>
<dbReference type="Pfam" id="PF00567">
    <property type="entry name" value="TUDOR"/>
    <property type="match status" value="2"/>
</dbReference>
<feature type="non-terminal residue" evidence="3">
    <location>
        <position position="1"/>
    </location>
</feature>
<dbReference type="InterPro" id="IPR002999">
    <property type="entry name" value="Tudor"/>
</dbReference>
<dbReference type="PROSITE" id="PS50304">
    <property type="entry name" value="TUDOR"/>
    <property type="match status" value="1"/>
</dbReference>
<evidence type="ECO:0000259" key="2">
    <source>
        <dbReference type="PROSITE" id="PS50304"/>
    </source>
</evidence>
<feature type="region of interest" description="Disordered" evidence="1">
    <location>
        <begin position="190"/>
        <end position="211"/>
    </location>
</feature>
<name>A0A0K8TKJ0_TABBR</name>
<dbReference type="GO" id="GO:0005737">
    <property type="term" value="C:cytoplasm"/>
    <property type="evidence" value="ECO:0007669"/>
    <property type="project" value="UniProtKB-ARBA"/>
</dbReference>
<evidence type="ECO:0000313" key="3">
    <source>
        <dbReference type="EMBL" id="JAI14638.1"/>
    </source>
</evidence>
<dbReference type="PANTHER" id="PTHR16442:SF1">
    <property type="entry name" value="RING FINGER PROTEIN 17"/>
    <property type="match status" value="1"/>
</dbReference>
<reference evidence="3" key="1">
    <citation type="journal article" date="2015" name="Insect Biochem. Mol. Biol.">
        <title>An insight into the sialome of the horse fly, Tabanus bromius.</title>
        <authorList>
            <person name="Ribeiro J.M."/>
            <person name="Kazimirova M."/>
            <person name="Takac P."/>
            <person name="Andersen J.F."/>
            <person name="Francischetti I.M."/>
        </authorList>
    </citation>
    <scope>NUCLEOTIDE SEQUENCE</scope>
</reference>
<dbReference type="InterPro" id="IPR035437">
    <property type="entry name" value="SNase_OB-fold_sf"/>
</dbReference>
<organism evidence="3">
    <name type="scientific">Tabanus bromius</name>
    <name type="common">Band-eyed brown horse fly</name>
    <dbReference type="NCBI Taxonomy" id="304241"/>
    <lineage>
        <taxon>Eukaryota</taxon>
        <taxon>Metazoa</taxon>
        <taxon>Ecdysozoa</taxon>
        <taxon>Arthropoda</taxon>
        <taxon>Hexapoda</taxon>
        <taxon>Insecta</taxon>
        <taxon>Pterygota</taxon>
        <taxon>Neoptera</taxon>
        <taxon>Endopterygota</taxon>
        <taxon>Diptera</taxon>
        <taxon>Brachycera</taxon>
        <taxon>Tabanomorpha</taxon>
        <taxon>Tabanoidea</taxon>
        <taxon>Tabanidae</taxon>
        <taxon>Tabanus</taxon>
    </lineage>
</organism>
<dbReference type="CDD" id="cd20379">
    <property type="entry name" value="Tudor_dTUD-like"/>
    <property type="match status" value="1"/>
</dbReference>
<dbReference type="SMART" id="SM00333">
    <property type="entry name" value="TUDOR"/>
    <property type="match status" value="2"/>
</dbReference>
<evidence type="ECO:0000256" key="1">
    <source>
        <dbReference type="SAM" id="MobiDB-lite"/>
    </source>
</evidence>
<proteinExistence type="evidence at transcript level"/>
<feature type="domain" description="Tudor" evidence="2">
    <location>
        <begin position="319"/>
        <end position="378"/>
    </location>
</feature>
<dbReference type="PANTHER" id="PTHR16442">
    <property type="entry name" value="RING FINGER PROTEIN 17"/>
    <property type="match status" value="1"/>
</dbReference>
<dbReference type="EMBL" id="GDAI01002965">
    <property type="protein sequence ID" value="JAI14638.1"/>
    <property type="molecule type" value="mRNA"/>
</dbReference>
<dbReference type="Gene3D" id="2.30.30.140">
    <property type="match status" value="2"/>
</dbReference>
<dbReference type="AlphaFoldDB" id="A0A0K8TKJ0"/>
<dbReference type="Gene3D" id="2.40.50.90">
    <property type="match status" value="1"/>
</dbReference>
<dbReference type="SUPFAM" id="SSF63748">
    <property type="entry name" value="Tudor/PWWP/MBT"/>
    <property type="match status" value="2"/>
</dbReference>
<sequence>VCITACCKSNLLCVRLLEKQQNDEYIKMLDKTNSLGKNSMQLEKLPNTGDLVITDYEDKTLCRARIFHVINEHNIIVKFIDIGPLQTKELKQLRKFPDDLPKTENFIRAIKLFQVPDFKLNSEAVNLLDNYIRHSTEMKMFCFNKEKEPEYILKENCTNENINELILKFNGKGDSLILDCKTHERSECSSIDKQNEKVAEDSSGAPSRTQNDLDAYKNEEAASNGLILTSNSSTVISQNTKSVNESLPSEVELESSVVFAKDIQWDVLPNEEYVNVYVADNSLLKDGIVSCINLKKLTTVKQFNQAFDDFARTMSETYIPRTSEICLALNEEDRKWYRAEFMERLNNERASLKFIDLGCIKDVQMQNIRKYPKDLMQPCHTSTCMIAGLSTPLDEKIISDLQKLFPLKGKTILDRVEAGPDAKMNLIHVDFTEVL</sequence>
<accession>A0A0K8TKJ0</accession>